<sequence length="141" mass="16514">MVYLEISFSETYVNKGWTPIGYAFLFKYSQGLLLEYALKKERLLLEINKLIDRPTLIDLIVTGPPNFIADEIDRNKLKDTEDSFSNIRGLEHLLNKKIVEKRGIESERKIKQKNVADQPCRICEKKKRNSVSFRIRVLVQK</sequence>
<dbReference type="EMBL" id="JARQZJ010000051">
    <property type="protein sequence ID" value="KAK9878604.1"/>
    <property type="molecule type" value="Genomic_DNA"/>
</dbReference>
<comment type="caution">
    <text evidence="1">The sequence shown here is derived from an EMBL/GenBank/DDBJ whole genome shotgun (WGS) entry which is preliminary data.</text>
</comment>
<dbReference type="AlphaFoldDB" id="A0AAW1UDA8"/>
<gene>
    <name evidence="1" type="ORF">WA026_022865</name>
</gene>
<accession>A0AAW1UDA8</accession>
<evidence type="ECO:0000313" key="2">
    <source>
        <dbReference type="Proteomes" id="UP001431783"/>
    </source>
</evidence>
<evidence type="ECO:0000313" key="1">
    <source>
        <dbReference type="EMBL" id="KAK9878604.1"/>
    </source>
</evidence>
<name>A0AAW1UDA8_9CUCU</name>
<dbReference type="Proteomes" id="UP001431783">
    <property type="component" value="Unassembled WGS sequence"/>
</dbReference>
<organism evidence="1 2">
    <name type="scientific">Henosepilachna vigintioctopunctata</name>
    <dbReference type="NCBI Taxonomy" id="420089"/>
    <lineage>
        <taxon>Eukaryota</taxon>
        <taxon>Metazoa</taxon>
        <taxon>Ecdysozoa</taxon>
        <taxon>Arthropoda</taxon>
        <taxon>Hexapoda</taxon>
        <taxon>Insecta</taxon>
        <taxon>Pterygota</taxon>
        <taxon>Neoptera</taxon>
        <taxon>Endopterygota</taxon>
        <taxon>Coleoptera</taxon>
        <taxon>Polyphaga</taxon>
        <taxon>Cucujiformia</taxon>
        <taxon>Coccinelloidea</taxon>
        <taxon>Coccinellidae</taxon>
        <taxon>Epilachninae</taxon>
        <taxon>Epilachnini</taxon>
        <taxon>Henosepilachna</taxon>
    </lineage>
</organism>
<protein>
    <submittedName>
        <fullName evidence="1">Uncharacterized protein</fullName>
    </submittedName>
</protein>
<keyword evidence="2" id="KW-1185">Reference proteome</keyword>
<reference evidence="1 2" key="1">
    <citation type="submission" date="2023-03" db="EMBL/GenBank/DDBJ databases">
        <title>Genome insight into feeding habits of ladybird beetles.</title>
        <authorList>
            <person name="Li H.-S."/>
            <person name="Huang Y.-H."/>
            <person name="Pang H."/>
        </authorList>
    </citation>
    <scope>NUCLEOTIDE SEQUENCE [LARGE SCALE GENOMIC DNA]</scope>
    <source>
        <strain evidence="1">SYSU_2023b</strain>
        <tissue evidence="1">Whole body</tissue>
    </source>
</reference>
<proteinExistence type="predicted"/>